<feature type="domain" description="Flagellar hook-length control protein-like C-terminal" evidence="2">
    <location>
        <begin position="315"/>
        <end position="390"/>
    </location>
</feature>
<evidence type="ECO:0000313" key="3">
    <source>
        <dbReference type="EMBL" id="QQT01526.1"/>
    </source>
</evidence>
<proteinExistence type="predicted"/>
<evidence type="ECO:0000313" key="4">
    <source>
        <dbReference type="Proteomes" id="UP000595254"/>
    </source>
</evidence>
<keyword evidence="3" id="KW-0282">Flagellum</keyword>
<feature type="region of interest" description="Disordered" evidence="1">
    <location>
        <begin position="250"/>
        <end position="271"/>
    </location>
</feature>
<dbReference type="KEGG" id="ppsr:I6J18_06590"/>
<name>A0A974S1G5_PERPY</name>
<dbReference type="InterPro" id="IPR038610">
    <property type="entry name" value="FliK-like_C_sf"/>
</dbReference>
<dbReference type="Proteomes" id="UP000595254">
    <property type="component" value="Chromosome"/>
</dbReference>
<dbReference type="EMBL" id="CP068053">
    <property type="protein sequence ID" value="QQT01526.1"/>
    <property type="molecule type" value="Genomic_DNA"/>
</dbReference>
<feature type="region of interest" description="Disordered" evidence="1">
    <location>
        <begin position="388"/>
        <end position="423"/>
    </location>
</feature>
<keyword evidence="4" id="KW-1185">Reference proteome</keyword>
<protein>
    <submittedName>
        <fullName evidence="3">Flagellar hook-length control protein FliK</fullName>
    </submittedName>
</protein>
<keyword evidence="3" id="KW-0969">Cilium</keyword>
<dbReference type="InterPro" id="IPR021136">
    <property type="entry name" value="Flagellar_hook_control-like_C"/>
</dbReference>
<dbReference type="AlphaFoldDB" id="A0A974S1G5"/>
<dbReference type="Pfam" id="PF02120">
    <property type="entry name" value="Flg_hook"/>
    <property type="match status" value="1"/>
</dbReference>
<evidence type="ECO:0000259" key="2">
    <source>
        <dbReference type="Pfam" id="PF02120"/>
    </source>
</evidence>
<evidence type="ECO:0000256" key="1">
    <source>
        <dbReference type="SAM" id="MobiDB-lite"/>
    </source>
</evidence>
<gene>
    <name evidence="3" type="ORF">I6J18_06590</name>
</gene>
<dbReference type="CDD" id="cd17470">
    <property type="entry name" value="T3SS_Flik_C"/>
    <property type="match status" value="1"/>
</dbReference>
<keyword evidence="3" id="KW-0966">Cell projection</keyword>
<sequence>MNTGGILLIPASGAGGETSQASGITIESAPNMTKFGSVFTGALKSDEQPIVIEEPVSEQQVLINSLISFLNIDTLTEVEEISAQQIVSTDPLELGTDELIQAMVKDLPSLINLIAGLVEEGALQEIELDVEECLVTPEQVLTINLLDLYTLIKEIDETDVEEWKESKAAGMAEAVKLAKIQLLDADTQVMKPQDLPLTKELKQLLENISAKLDKLSGTNIEVKKSNSTIIEKNSRISLDALRSTFTRIVGDEGNSSEKSKPVTMKANESSQGTLPFQMSKLEQYMLTTEKNGQPIDQEQFIKQFEKIMNKASFTGTNGMQKLLIKLNPEHLGALRIEIIQKDTGLTARIMATTSKGKEMLETQLQALKQSFAAQGIQVDKIDITQTTSFQERFTPRDTESQQQRQQSKEQPKEDSEETQNEFTHRFAEALVNYEI</sequence>
<dbReference type="RefSeq" id="WP_201647998.1">
    <property type="nucleotide sequence ID" value="NZ_CP068053.1"/>
</dbReference>
<reference evidence="3 4" key="1">
    <citation type="submission" date="2021-01" db="EMBL/GenBank/DDBJ databases">
        <title>FDA dAtabase for Regulatory Grade micrObial Sequences (FDA-ARGOS): Supporting development and validation of Infectious Disease Dx tests.</title>
        <authorList>
            <person name="Nelson B."/>
            <person name="Plummer A."/>
            <person name="Tallon L."/>
            <person name="Sadzewicz L."/>
            <person name="Zhao X."/>
            <person name="Boylan J."/>
            <person name="Ott S."/>
            <person name="Bowen H."/>
            <person name="Vavikolanu K."/>
            <person name="Mehta A."/>
            <person name="Aluvathingal J."/>
            <person name="Nadendla S."/>
            <person name="Myers T."/>
            <person name="Yan Y."/>
            <person name="Sichtig H."/>
        </authorList>
    </citation>
    <scope>NUCLEOTIDE SEQUENCE [LARGE SCALE GENOMIC DNA]</scope>
    <source>
        <strain evidence="3 4">FDAARGOS_1161</strain>
    </source>
</reference>
<organism evidence="3 4">
    <name type="scientific">Peribacillus psychrosaccharolyticus</name>
    <name type="common">Bacillus psychrosaccharolyticus</name>
    <dbReference type="NCBI Taxonomy" id="1407"/>
    <lineage>
        <taxon>Bacteria</taxon>
        <taxon>Bacillati</taxon>
        <taxon>Bacillota</taxon>
        <taxon>Bacilli</taxon>
        <taxon>Bacillales</taxon>
        <taxon>Bacillaceae</taxon>
        <taxon>Peribacillus</taxon>
    </lineage>
</organism>
<dbReference type="Gene3D" id="3.30.750.140">
    <property type="match status" value="1"/>
</dbReference>
<accession>A0A974S1G5</accession>